<sequence>MVLSKRWQPLWKLVPRLVYDDQGYQNIEYWKFSRFVDRSLILHEAPVDTLHFKLIQTSGAADIGIWITIAVKHCVRDLIIELDCSSSTTPVTLPRSLYTWCRMLVTLKLKSVILVDASSLPSFPTLKTLSLLSVKYPGDEFVKSLLFNCYVLQDLDVERCDNDNVTIFTVIVPSLKSLYLDEKSDEFKDGGFVIDAPLLEIFHIRDHITDCCVIENDMPKIVQAYVDASYYHPGKILCYITSVKRLFFCLKEVYPVDSVFHRLVHLTLCTCEKEWLKLLMYLLRNSPTLQALKLIQRHTSGDDRQSPRWNEPSSVPECVLSSLETLQWVRYEGTEEEKGVMEFILRSANCLKKATISSKATDPNKKLEMIKELSSSPRRSPTCQLIFD</sequence>
<gene>
    <name evidence="2" type="ORF">MERR_LOCUS49805</name>
</gene>
<feature type="domain" description="FBD" evidence="1">
    <location>
        <begin position="317"/>
        <end position="388"/>
    </location>
</feature>
<dbReference type="PANTHER" id="PTHR31900:SF34">
    <property type="entry name" value="EMB|CAB62440.1-RELATED"/>
    <property type="match status" value="1"/>
</dbReference>
<dbReference type="InterPro" id="IPR013101">
    <property type="entry name" value="LRR_PRU1-like"/>
</dbReference>
<reference evidence="2" key="1">
    <citation type="submission" date="2020-01" db="EMBL/GenBank/DDBJ databases">
        <authorList>
            <person name="Mishra B."/>
        </authorList>
    </citation>
    <scope>NUCLEOTIDE SEQUENCE [LARGE SCALE GENOMIC DNA]</scope>
</reference>
<comment type="caution">
    <text evidence="2">The sequence shown here is derived from an EMBL/GenBank/DDBJ whole genome shotgun (WGS) entry which is preliminary data.</text>
</comment>
<organism evidence="2 3">
    <name type="scientific">Microthlaspi erraticum</name>
    <dbReference type="NCBI Taxonomy" id="1685480"/>
    <lineage>
        <taxon>Eukaryota</taxon>
        <taxon>Viridiplantae</taxon>
        <taxon>Streptophyta</taxon>
        <taxon>Embryophyta</taxon>
        <taxon>Tracheophyta</taxon>
        <taxon>Spermatophyta</taxon>
        <taxon>Magnoliopsida</taxon>
        <taxon>eudicotyledons</taxon>
        <taxon>Gunneridae</taxon>
        <taxon>Pentapetalae</taxon>
        <taxon>rosids</taxon>
        <taxon>malvids</taxon>
        <taxon>Brassicales</taxon>
        <taxon>Brassicaceae</taxon>
        <taxon>Coluteocarpeae</taxon>
        <taxon>Microthlaspi</taxon>
    </lineage>
</organism>
<dbReference type="EMBL" id="CACVBM020001940">
    <property type="protein sequence ID" value="CAA7062569.1"/>
    <property type="molecule type" value="Genomic_DNA"/>
</dbReference>
<dbReference type="InterPro" id="IPR032675">
    <property type="entry name" value="LRR_dom_sf"/>
</dbReference>
<dbReference type="Gene3D" id="3.80.10.10">
    <property type="entry name" value="Ribonuclease Inhibitor"/>
    <property type="match status" value="1"/>
</dbReference>
<proteinExistence type="predicted"/>
<dbReference type="InterPro" id="IPR050232">
    <property type="entry name" value="FBL13/AtMIF1-like"/>
</dbReference>
<dbReference type="Pfam" id="PF07723">
    <property type="entry name" value="LRR_2"/>
    <property type="match status" value="1"/>
</dbReference>
<dbReference type="Proteomes" id="UP000467841">
    <property type="component" value="Unassembled WGS sequence"/>
</dbReference>
<dbReference type="SUPFAM" id="SSF52047">
    <property type="entry name" value="RNI-like"/>
    <property type="match status" value="1"/>
</dbReference>
<keyword evidence="3" id="KW-1185">Reference proteome</keyword>
<name>A0A6D2LC93_9BRAS</name>
<evidence type="ECO:0000313" key="2">
    <source>
        <dbReference type="EMBL" id="CAA7062569.1"/>
    </source>
</evidence>
<evidence type="ECO:0000313" key="3">
    <source>
        <dbReference type="Proteomes" id="UP000467841"/>
    </source>
</evidence>
<dbReference type="AlphaFoldDB" id="A0A6D2LC93"/>
<dbReference type="InterPro" id="IPR006566">
    <property type="entry name" value="FBD"/>
</dbReference>
<dbReference type="OrthoDB" id="612216at2759"/>
<evidence type="ECO:0000259" key="1">
    <source>
        <dbReference type="SMART" id="SM00579"/>
    </source>
</evidence>
<dbReference type="PANTHER" id="PTHR31900">
    <property type="entry name" value="F-BOX/RNI SUPERFAMILY PROTEIN-RELATED"/>
    <property type="match status" value="1"/>
</dbReference>
<dbReference type="SMART" id="SM00579">
    <property type="entry name" value="FBD"/>
    <property type="match status" value="1"/>
</dbReference>
<dbReference type="Pfam" id="PF08387">
    <property type="entry name" value="FBD"/>
    <property type="match status" value="1"/>
</dbReference>
<accession>A0A6D2LC93</accession>
<protein>
    <recommendedName>
        <fullName evidence="1">FBD domain-containing protein</fullName>
    </recommendedName>
</protein>